<reference evidence="3" key="1">
    <citation type="submission" date="2016-07" db="EMBL/GenBank/DDBJ databases">
        <authorList>
            <person name="Florea S."/>
            <person name="Webb J.S."/>
            <person name="Jaromczyk J."/>
            <person name="Schardl C.L."/>
        </authorList>
    </citation>
    <scope>NUCLEOTIDE SEQUENCE [LARGE SCALE GENOMIC DNA]</scope>
    <source>
        <strain evidence="3">MIT 01-6242</strain>
    </source>
</reference>
<dbReference type="EMBL" id="CP016503">
    <property type="protein sequence ID" value="ANV97526.1"/>
    <property type="molecule type" value="Genomic_DNA"/>
</dbReference>
<dbReference type="RefSeq" id="WP_066338661.1">
    <property type="nucleotide sequence ID" value="NZ_CP016503.1"/>
</dbReference>
<dbReference type="CDD" id="cd03135">
    <property type="entry name" value="GATase1_DJ-1"/>
    <property type="match status" value="1"/>
</dbReference>
<dbReference type="KEGG" id="het:BBW65_01305"/>
<dbReference type="InterPro" id="IPR050325">
    <property type="entry name" value="Prot/Nucl_acid_deglycase"/>
</dbReference>
<dbReference type="STRING" id="222136.BBW65_01305"/>
<dbReference type="InterPro" id="IPR002818">
    <property type="entry name" value="DJ-1/PfpI"/>
</dbReference>
<proteinExistence type="predicted"/>
<keyword evidence="3" id="KW-1185">Reference proteome</keyword>
<organism evidence="2 3">
    <name type="scientific">Helicobacter enhydrae</name>
    <dbReference type="NCBI Taxonomy" id="222136"/>
    <lineage>
        <taxon>Bacteria</taxon>
        <taxon>Pseudomonadati</taxon>
        <taxon>Campylobacterota</taxon>
        <taxon>Epsilonproteobacteria</taxon>
        <taxon>Campylobacterales</taxon>
        <taxon>Helicobacteraceae</taxon>
        <taxon>Helicobacter</taxon>
    </lineage>
</organism>
<dbReference type="SUPFAM" id="SSF52317">
    <property type="entry name" value="Class I glutamine amidotransferase-like"/>
    <property type="match status" value="1"/>
</dbReference>
<dbReference type="GO" id="GO:0005737">
    <property type="term" value="C:cytoplasm"/>
    <property type="evidence" value="ECO:0007669"/>
    <property type="project" value="TreeGrafter"/>
</dbReference>
<dbReference type="NCBIfam" id="TIGR01383">
    <property type="entry name" value="not_thiJ"/>
    <property type="match status" value="1"/>
</dbReference>
<dbReference type="AlphaFoldDB" id="A0A1B1U445"/>
<sequence length="189" mass="20460">MSKKSNKQILVPFAEGFEEIELVSIVDILRRAGVGVSLASIDASPTQKGAHHIAIVADMSLEDAKIDQFDGIVMAGGMLGVQNMQKSSTLLQFLQTFHSQQKLIGAICAAPIILDDLKLLKQDFCCYPSCENLMKNTTASRLVLPYIKQGHIITATGPASALEFALGIVESLLGIEEKSKLAKELLRYA</sequence>
<accession>A0A1B1U445</accession>
<evidence type="ECO:0000313" key="3">
    <source>
        <dbReference type="Proteomes" id="UP000092884"/>
    </source>
</evidence>
<evidence type="ECO:0000259" key="1">
    <source>
        <dbReference type="Pfam" id="PF01965"/>
    </source>
</evidence>
<evidence type="ECO:0000313" key="2">
    <source>
        <dbReference type="EMBL" id="ANV97526.1"/>
    </source>
</evidence>
<protein>
    <recommendedName>
        <fullName evidence="1">DJ-1/PfpI domain-containing protein</fullName>
    </recommendedName>
</protein>
<feature type="domain" description="DJ-1/PfpI" evidence="1">
    <location>
        <begin position="7"/>
        <end position="170"/>
    </location>
</feature>
<dbReference type="InterPro" id="IPR029062">
    <property type="entry name" value="Class_I_gatase-like"/>
</dbReference>
<dbReference type="PANTHER" id="PTHR48094">
    <property type="entry name" value="PROTEIN/NUCLEIC ACID DEGLYCASE DJ-1-RELATED"/>
    <property type="match status" value="1"/>
</dbReference>
<gene>
    <name evidence="2" type="ORF">BBW65_01305</name>
</gene>
<name>A0A1B1U445_9HELI</name>
<dbReference type="OrthoDB" id="9792284at2"/>
<dbReference type="InterPro" id="IPR006287">
    <property type="entry name" value="DJ-1"/>
</dbReference>
<dbReference type="PANTHER" id="PTHR48094:SF12">
    <property type="entry name" value="PARKINSON DISEASE PROTEIN 7 HOMOLOG"/>
    <property type="match status" value="1"/>
</dbReference>
<dbReference type="Gene3D" id="3.40.50.880">
    <property type="match status" value="1"/>
</dbReference>
<dbReference type="Proteomes" id="UP000092884">
    <property type="component" value="Chromosome"/>
</dbReference>
<dbReference type="Pfam" id="PF01965">
    <property type="entry name" value="DJ-1_PfpI"/>
    <property type="match status" value="1"/>
</dbReference>